<feature type="region of interest" description="Disordered" evidence="1">
    <location>
        <begin position="58"/>
        <end position="77"/>
    </location>
</feature>
<name>A0A518GEV3_9BACT</name>
<accession>A0A518GEV3</accession>
<dbReference type="AlphaFoldDB" id="A0A518GEV3"/>
<sequence length="222" mass="25101">MQMLTRLFVAFCVGTVVAQAIVFAMAGARGNLKKETLVKGLALFNGIDISADQLEETLNRSRNTPNPTYEDVEQERAQQDRNLDMRQGSIKHQRDQVSAMLAELQAKSSAFDRRTKEFYELLDSKEKGLLAASLTEVKLTLEALGPEQAKDQILRMLEVDLLDDVVAIVKEMPMDKRKKIFGEFVNEADKEPEQLHKILMRLREGEPTKGVIQNARQNQPNT</sequence>
<reference evidence="2 3" key="1">
    <citation type="submission" date="2019-02" db="EMBL/GenBank/DDBJ databases">
        <title>Deep-cultivation of Planctomycetes and their phenomic and genomic characterization uncovers novel biology.</title>
        <authorList>
            <person name="Wiegand S."/>
            <person name="Jogler M."/>
            <person name="Boedeker C."/>
            <person name="Pinto D."/>
            <person name="Vollmers J."/>
            <person name="Rivas-Marin E."/>
            <person name="Kohn T."/>
            <person name="Peeters S.H."/>
            <person name="Heuer A."/>
            <person name="Rast P."/>
            <person name="Oberbeckmann S."/>
            <person name="Bunk B."/>
            <person name="Jeske O."/>
            <person name="Meyerdierks A."/>
            <person name="Storesund J.E."/>
            <person name="Kallscheuer N."/>
            <person name="Luecker S."/>
            <person name="Lage O.M."/>
            <person name="Pohl T."/>
            <person name="Merkel B.J."/>
            <person name="Hornburger P."/>
            <person name="Mueller R.-W."/>
            <person name="Bruemmer F."/>
            <person name="Labrenz M."/>
            <person name="Spormann A.M."/>
            <person name="Op den Camp H."/>
            <person name="Overmann J."/>
            <person name="Amann R."/>
            <person name="Jetten M.S.M."/>
            <person name="Mascher T."/>
            <person name="Medema M.H."/>
            <person name="Devos D.P."/>
            <person name="Kaster A.-K."/>
            <person name="Ovreas L."/>
            <person name="Rohde M."/>
            <person name="Galperin M.Y."/>
            <person name="Jogler C."/>
        </authorList>
    </citation>
    <scope>NUCLEOTIDE SEQUENCE [LARGE SCALE GENOMIC DNA]</scope>
    <source>
        <strain evidence="2 3">Q31a</strain>
    </source>
</reference>
<evidence type="ECO:0000313" key="3">
    <source>
        <dbReference type="Proteomes" id="UP000318017"/>
    </source>
</evidence>
<dbReference type="EMBL" id="CP036298">
    <property type="protein sequence ID" value="QDV27123.1"/>
    <property type="molecule type" value="Genomic_DNA"/>
</dbReference>
<protein>
    <submittedName>
        <fullName evidence="2">Uncharacterized protein</fullName>
    </submittedName>
</protein>
<evidence type="ECO:0000256" key="1">
    <source>
        <dbReference type="SAM" id="MobiDB-lite"/>
    </source>
</evidence>
<dbReference type="RefSeq" id="WP_145084024.1">
    <property type="nucleotide sequence ID" value="NZ_CP036298.1"/>
</dbReference>
<organism evidence="2 3">
    <name type="scientific">Aureliella helgolandensis</name>
    <dbReference type="NCBI Taxonomy" id="2527968"/>
    <lineage>
        <taxon>Bacteria</taxon>
        <taxon>Pseudomonadati</taxon>
        <taxon>Planctomycetota</taxon>
        <taxon>Planctomycetia</taxon>
        <taxon>Pirellulales</taxon>
        <taxon>Pirellulaceae</taxon>
        <taxon>Aureliella</taxon>
    </lineage>
</organism>
<dbReference type="KEGG" id="ahel:Q31a_55100"/>
<dbReference type="OrthoDB" id="259971at2"/>
<gene>
    <name evidence="2" type="ORF">Q31a_55100</name>
</gene>
<keyword evidence="3" id="KW-1185">Reference proteome</keyword>
<proteinExistence type="predicted"/>
<evidence type="ECO:0000313" key="2">
    <source>
        <dbReference type="EMBL" id="QDV27123.1"/>
    </source>
</evidence>
<dbReference type="Proteomes" id="UP000318017">
    <property type="component" value="Chromosome"/>
</dbReference>